<gene>
    <name evidence="2" type="ORF">SRAS04492_LOCUS1164</name>
</gene>
<evidence type="ECO:0000313" key="2">
    <source>
        <dbReference type="EMBL" id="CAE0229380.1"/>
    </source>
</evidence>
<protein>
    <submittedName>
        <fullName evidence="2">Uncharacterized protein</fullName>
    </submittedName>
</protein>
<sequence>MSRANSQASKPAPKSKGYLDHARESMVSEAPKYHVGSSQSRIQMGFEDPDEGFSPLKQEGSRQNFSYEKPTNSLLINGNYGGLSLKELDQQMANASGYELVAERAEKGEGGPRFEGE</sequence>
<proteinExistence type="predicted"/>
<organism evidence="2">
    <name type="scientific">Strombidium rassoulzadegani</name>
    <dbReference type="NCBI Taxonomy" id="1082188"/>
    <lineage>
        <taxon>Eukaryota</taxon>
        <taxon>Sar</taxon>
        <taxon>Alveolata</taxon>
        <taxon>Ciliophora</taxon>
        <taxon>Intramacronucleata</taxon>
        <taxon>Spirotrichea</taxon>
        <taxon>Oligotrichia</taxon>
        <taxon>Strombidiidae</taxon>
        <taxon>Strombidium</taxon>
    </lineage>
</organism>
<reference evidence="2" key="1">
    <citation type="submission" date="2021-01" db="EMBL/GenBank/DDBJ databases">
        <authorList>
            <person name="Corre E."/>
            <person name="Pelletier E."/>
            <person name="Niang G."/>
            <person name="Scheremetjew M."/>
            <person name="Finn R."/>
            <person name="Kale V."/>
            <person name="Holt S."/>
            <person name="Cochrane G."/>
            <person name="Meng A."/>
            <person name="Brown T."/>
            <person name="Cohen L."/>
        </authorList>
    </citation>
    <scope>NUCLEOTIDE SEQUENCE</scope>
    <source>
        <strain evidence="2">Ras09</strain>
    </source>
</reference>
<dbReference type="EMBL" id="HBIA01002176">
    <property type="protein sequence ID" value="CAE0229380.1"/>
    <property type="molecule type" value="Transcribed_RNA"/>
</dbReference>
<dbReference type="AlphaFoldDB" id="A0A7S3FVM3"/>
<accession>A0A7S3FVM3</accession>
<evidence type="ECO:0000256" key="1">
    <source>
        <dbReference type="SAM" id="MobiDB-lite"/>
    </source>
</evidence>
<feature type="region of interest" description="Disordered" evidence="1">
    <location>
        <begin position="1"/>
        <end position="58"/>
    </location>
</feature>
<name>A0A7S3FVM3_9SPIT</name>
<feature type="compositionally biased region" description="Basic and acidic residues" evidence="1">
    <location>
        <begin position="17"/>
        <end position="26"/>
    </location>
</feature>